<evidence type="ECO:0000313" key="1">
    <source>
        <dbReference type="EMBL" id="KAK0423836.1"/>
    </source>
</evidence>
<dbReference type="Proteomes" id="UP001175271">
    <property type="component" value="Unassembled WGS sequence"/>
</dbReference>
<organism evidence="1 2">
    <name type="scientific">Steinernema hermaphroditum</name>
    <dbReference type="NCBI Taxonomy" id="289476"/>
    <lineage>
        <taxon>Eukaryota</taxon>
        <taxon>Metazoa</taxon>
        <taxon>Ecdysozoa</taxon>
        <taxon>Nematoda</taxon>
        <taxon>Chromadorea</taxon>
        <taxon>Rhabditida</taxon>
        <taxon>Tylenchina</taxon>
        <taxon>Panagrolaimomorpha</taxon>
        <taxon>Strongyloidoidea</taxon>
        <taxon>Steinernematidae</taxon>
        <taxon>Steinernema</taxon>
    </lineage>
</organism>
<name>A0AA39IHT2_9BILA</name>
<comment type="caution">
    <text evidence="1">The sequence shown here is derived from an EMBL/GenBank/DDBJ whole genome shotgun (WGS) entry which is preliminary data.</text>
</comment>
<proteinExistence type="predicted"/>
<protein>
    <submittedName>
        <fullName evidence="1">Uncharacterized protein</fullName>
    </submittedName>
</protein>
<reference evidence="1" key="1">
    <citation type="submission" date="2023-06" db="EMBL/GenBank/DDBJ databases">
        <title>Genomic analysis of the entomopathogenic nematode Steinernema hermaphroditum.</title>
        <authorList>
            <person name="Schwarz E.M."/>
            <person name="Heppert J.K."/>
            <person name="Baniya A."/>
            <person name="Schwartz H.T."/>
            <person name="Tan C.-H."/>
            <person name="Antoshechkin I."/>
            <person name="Sternberg P.W."/>
            <person name="Goodrich-Blair H."/>
            <person name="Dillman A.R."/>
        </authorList>
    </citation>
    <scope>NUCLEOTIDE SEQUENCE</scope>
    <source>
        <strain evidence="1">PS9179</strain>
        <tissue evidence="1">Whole animal</tissue>
    </source>
</reference>
<dbReference type="EMBL" id="JAUCMV010000001">
    <property type="protein sequence ID" value="KAK0423836.1"/>
    <property type="molecule type" value="Genomic_DNA"/>
</dbReference>
<sequence>MFPESGIPALSKYCLRGALGQTTLSSAIFAYRTLVVQKDNIRDCGDVAKGYGSPTALESTVDRSKNHSKSPFVLWPYGNIKRWLAR</sequence>
<dbReference type="AlphaFoldDB" id="A0AA39IHT2"/>
<keyword evidence="2" id="KW-1185">Reference proteome</keyword>
<accession>A0AA39IHT2</accession>
<evidence type="ECO:0000313" key="2">
    <source>
        <dbReference type="Proteomes" id="UP001175271"/>
    </source>
</evidence>
<gene>
    <name evidence="1" type="ORF">QR680_008358</name>
</gene>